<evidence type="ECO:0000256" key="1">
    <source>
        <dbReference type="SAM" id="MobiDB-lite"/>
    </source>
</evidence>
<gene>
    <name evidence="2" type="ORF">MNBD_DELTA04-1016</name>
</gene>
<organism evidence="2">
    <name type="scientific">hydrothermal vent metagenome</name>
    <dbReference type="NCBI Taxonomy" id="652676"/>
    <lineage>
        <taxon>unclassified sequences</taxon>
        <taxon>metagenomes</taxon>
        <taxon>ecological metagenomes</taxon>
    </lineage>
</organism>
<dbReference type="AlphaFoldDB" id="A0A3B0VEI0"/>
<sequence length="92" mass="10326">MAQQLRRYRPDRRGRRGEEFKMHLFANNTMNSACCLEGYLKPSRIHGYVQNDGGSLAPLAGKGDVPGRGRLFRGRGNADTGFSRQPLGDMVW</sequence>
<dbReference type="EMBL" id="UOEY01000067">
    <property type="protein sequence ID" value="VAW39050.1"/>
    <property type="molecule type" value="Genomic_DNA"/>
</dbReference>
<name>A0A3B0VEI0_9ZZZZ</name>
<accession>A0A3B0VEI0</accession>
<proteinExistence type="predicted"/>
<evidence type="ECO:0000313" key="2">
    <source>
        <dbReference type="EMBL" id="VAW39050.1"/>
    </source>
</evidence>
<feature type="region of interest" description="Disordered" evidence="1">
    <location>
        <begin position="57"/>
        <end position="80"/>
    </location>
</feature>
<protein>
    <submittedName>
        <fullName evidence="2">Uncharacterized protein</fullName>
    </submittedName>
</protein>
<reference evidence="2" key="1">
    <citation type="submission" date="2018-06" db="EMBL/GenBank/DDBJ databases">
        <authorList>
            <person name="Zhirakovskaya E."/>
        </authorList>
    </citation>
    <scope>NUCLEOTIDE SEQUENCE</scope>
</reference>